<feature type="region of interest" description="Disordered" evidence="1">
    <location>
        <begin position="139"/>
        <end position="158"/>
    </location>
</feature>
<evidence type="ECO:0000313" key="3">
    <source>
        <dbReference type="Proteomes" id="UP000183174"/>
    </source>
</evidence>
<feature type="compositionally biased region" description="Polar residues" evidence="1">
    <location>
        <begin position="139"/>
        <end position="150"/>
    </location>
</feature>
<protein>
    <submittedName>
        <fullName evidence="2">Uncharacterized protein</fullName>
    </submittedName>
</protein>
<name>A0A1C3XLE3_9BRAD</name>
<dbReference type="EMBL" id="FMAE01000044">
    <property type="protein sequence ID" value="SCB52955.1"/>
    <property type="molecule type" value="Genomic_DNA"/>
</dbReference>
<organism evidence="2 3">
    <name type="scientific">Bradyrhizobium yuanmingense</name>
    <dbReference type="NCBI Taxonomy" id="108015"/>
    <lineage>
        <taxon>Bacteria</taxon>
        <taxon>Pseudomonadati</taxon>
        <taxon>Pseudomonadota</taxon>
        <taxon>Alphaproteobacteria</taxon>
        <taxon>Hyphomicrobiales</taxon>
        <taxon>Nitrobacteraceae</taxon>
        <taxon>Bradyrhizobium</taxon>
    </lineage>
</organism>
<sequence>MRNVLMALQEQPHATMRILSDRKFRAEIARHLKNESVRTFFIKEFERFSFGYRADGTTRIQNKVGAFLSDPILNRLLTAPQHDLHVRQIMDEGKVLLVNLAKGQIGEDSSYTWADCSSLRSRLLRLAAPTYPSMNGVRSLSTSTSFNTCSRPPIPPSA</sequence>
<dbReference type="AlphaFoldDB" id="A0A1C3XLE3"/>
<accession>A0A1C3XLE3</accession>
<dbReference type="Proteomes" id="UP000183174">
    <property type="component" value="Unassembled WGS sequence"/>
</dbReference>
<evidence type="ECO:0000313" key="2">
    <source>
        <dbReference type="EMBL" id="SCB52955.1"/>
    </source>
</evidence>
<evidence type="ECO:0000256" key="1">
    <source>
        <dbReference type="SAM" id="MobiDB-lite"/>
    </source>
</evidence>
<reference evidence="2 3" key="1">
    <citation type="submission" date="2016-08" db="EMBL/GenBank/DDBJ databases">
        <authorList>
            <person name="Seilhamer J.J."/>
        </authorList>
    </citation>
    <scope>NUCLEOTIDE SEQUENCE [LARGE SCALE GENOMIC DNA]</scope>
    <source>
        <strain evidence="2 3">CCBAU 10071</strain>
    </source>
</reference>
<gene>
    <name evidence="2" type="ORF">GA0061099_10448</name>
</gene>
<proteinExistence type="predicted"/>